<reference evidence="1 2" key="1">
    <citation type="submission" date="2020-05" db="EMBL/GenBank/DDBJ databases">
        <title>Ramlibacter rhizophilus sp. nov., isolated from rhizosphere soil of national flower Mugunghwa from South Korea.</title>
        <authorList>
            <person name="Zheng-Fei Y."/>
            <person name="Huan T."/>
        </authorList>
    </citation>
    <scope>NUCLEOTIDE SEQUENCE [LARGE SCALE GENOMIC DNA]</scope>
    <source>
        <strain evidence="1 2">H242</strain>
    </source>
</reference>
<protein>
    <submittedName>
        <fullName evidence="1">Uncharacterized protein</fullName>
    </submittedName>
</protein>
<evidence type="ECO:0000313" key="1">
    <source>
        <dbReference type="EMBL" id="QJW85616.1"/>
    </source>
</evidence>
<keyword evidence="2" id="KW-1185">Reference proteome</keyword>
<sequence>MATTRWPTTTPTPRRPRAVPALTAGTFDVESVAFPKLRTGGELVELKVRAPAERVVMLTR</sequence>
<evidence type="ECO:0000313" key="2">
    <source>
        <dbReference type="Proteomes" id="UP000500826"/>
    </source>
</evidence>
<accession>A0ABX6P649</accession>
<organism evidence="1 2">
    <name type="scientific">Ramlibacter terrae</name>
    <dbReference type="NCBI Taxonomy" id="2732511"/>
    <lineage>
        <taxon>Bacteria</taxon>
        <taxon>Pseudomonadati</taxon>
        <taxon>Pseudomonadota</taxon>
        <taxon>Betaproteobacteria</taxon>
        <taxon>Burkholderiales</taxon>
        <taxon>Comamonadaceae</taxon>
        <taxon>Ramlibacter</taxon>
    </lineage>
</organism>
<gene>
    <name evidence="1" type="ORF">HK414_27190</name>
</gene>
<dbReference type="EMBL" id="CP053418">
    <property type="protein sequence ID" value="QJW85616.1"/>
    <property type="molecule type" value="Genomic_DNA"/>
</dbReference>
<name>A0ABX6P649_9BURK</name>
<dbReference type="Proteomes" id="UP000500826">
    <property type="component" value="Chromosome"/>
</dbReference>
<proteinExistence type="predicted"/>